<dbReference type="OrthoDB" id="1715058at2"/>
<dbReference type="SMART" id="SM00909">
    <property type="entry name" value="Germane"/>
    <property type="match status" value="2"/>
</dbReference>
<evidence type="ECO:0000256" key="1">
    <source>
        <dbReference type="SAM" id="SignalP"/>
    </source>
</evidence>
<gene>
    <name evidence="3" type="ORF">SAMN05444392_101677</name>
</gene>
<sequence length="342" mass="38097">MRFLFRISLWSLLIAFGLSGCSVSEQKNARAIDPPPKEVEQKYEKEVMAHKNPAIRNGMELYFLSDTNYVVPYSLNIPAVKGIAKEAMKYMVQDGPGENLLPKGFSCLLPKGTKINGIDIRGREATVDFSKEFLNYRPEHEEKILDAVTWSLTGFPTVEKVNIRVEGKKLSVMPKKKSLLIGLTRNRGINLELAEGVNITQSMPVTLYFVGQTVDNQTYHVPVTRMVNRQNNVAQVTVNELIRGPMQGSDLIGPIDASVRLKQASIKDQTAMVDFNENLLQYGGKNSVSQDVMTSLLFSITENTTAQKVKVTVNGSQVNVTGNSRLIKQPVERPKQINPSKL</sequence>
<dbReference type="PROSITE" id="PS51257">
    <property type="entry name" value="PROKAR_LIPOPROTEIN"/>
    <property type="match status" value="1"/>
</dbReference>
<accession>A0A1M4TW79</accession>
<feature type="chain" id="PRO_5038903290" evidence="1">
    <location>
        <begin position="25"/>
        <end position="342"/>
    </location>
</feature>
<keyword evidence="4" id="KW-1185">Reference proteome</keyword>
<dbReference type="AlphaFoldDB" id="A0A1M4TW79"/>
<feature type="signal peptide" evidence="1">
    <location>
        <begin position="1"/>
        <end position="24"/>
    </location>
</feature>
<reference evidence="3 4" key="1">
    <citation type="submission" date="2016-11" db="EMBL/GenBank/DDBJ databases">
        <authorList>
            <person name="Jaros S."/>
            <person name="Januszkiewicz K."/>
            <person name="Wedrychowicz H."/>
        </authorList>
    </citation>
    <scope>NUCLEOTIDE SEQUENCE [LARGE SCALE GENOMIC DNA]</scope>
    <source>
        <strain evidence="3 4">DSM 44666</strain>
    </source>
</reference>
<organism evidence="3 4">
    <name type="scientific">Seinonella peptonophila</name>
    <dbReference type="NCBI Taxonomy" id="112248"/>
    <lineage>
        <taxon>Bacteria</taxon>
        <taxon>Bacillati</taxon>
        <taxon>Bacillota</taxon>
        <taxon>Bacilli</taxon>
        <taxon>Bacillales</taxon>
        <taxon>Thermoactinomycetaceae</taxon>
        <taxon>Seinonella</taxon>
    </lineage>
</organism>
<dbReference type="Pfam" id="PF10646">
    <property type="entry name" value="Germane"/>
    <property type="match status" value="2"/>
</dbReference>
<protein>
    <submittedName>
        <fullName evidence="3">Germination protein M</fullName>
    </submittedName>
</protein>
<evidence type="ECO:0000313" key="4">
    <source>
        <dbReference type="Proteomes" id="UP000184476"/>
    </source>
</evidence>
<feature type="domain" description="GerMN" evidence="2">
    <location>
        <begin position="84"/>
        <end position="174"/>
    </location>
</feature>
<keyword evidence="1" id="KW-0732">Signal</keyword>
<dbReference type="RefSeq" id="WP_073151950.1">
    <property type="nucleotide sequence ID" value="NZ_FQVL01000001.1"/>
</dbReference>
<proteinExistence type="predicted"/>
<dbReference type="Proteomes" id="UP000184476">
    <property type="component" value="Unassembled WGS sequence"/>
</dbReference>
<evidence type="ECO:0000259" key="2">
    <source>
        <dbReference type="SMART" id="SM00909"/>
    </source>
</evidence>
<dbReference type="EMBL" id="FQVL01000001">
    <property type="protein sequence ID" value="SHE48708.1"/>
    <property type="molecule type" value="Genomic_DNA"/>
</dbReference>
<dbReference type="STRING" id="112248.SAMN05444392_101677"/>
<dbReference type="InterPro" id="IPR019606">
    <property type="entry name" value="GerMN"/>
</dbReference>
<evidence type="ECO:0000313" key="3">
    <source>
        <dbReference type="EMBL" id="SHE48708.1"/>
    </source>
</evidence>
<feature type="domain" description="GerMN" evidence="2">
    <location>
        <begin position="234"/>
        <end position="322"/>
    </location>
</feature>
<name>A0A1M4TW79_9BACL</name>